<evidence type="ECO:0000256" key="7">
    <source>
        <dbReference type="ARBA" id="ARBA00023242"/>
    </source>
</evidence>
<keyword evidence="8" id="KW-0131">Cell cycle</keyword>
<feature type="region of interest" description="Disordered" evidence="9">
    <location>
        <begin position="209"/>
        <end position="307"/>
    </location>
</feature>
<sequence length="307" mass="33818">MAIVVQLPEGEVRFVAVDPEFFACPLGEVAGRVRHTLHASAIRCSSDPVEKHETEMEMMEELSSAFQDFHLTEEDDVEDVEDVDSVDYRVLFQGRDLELEKASRAFLSTMEAGKLCTVRVVFRLLGGKGGFGSLLRSQKGGKKTTNFDAMRDLNGRRVRHVKAVERIKEWLEKKKREDELVNLLTGEGPELPKPTSEADSVDPEYLRKLKRSSASRPALVSQGLRHLEEEHKEVTLSTDSCDNSETGTQETAKRLRTDADKADDGADWMGAMSALNALSSEDEADDADEAGQGEIPEASSAGASSSK</sequence>
<dbReference type="EMBL" id="CAMXCT020000109">
    <property type="protein sequence ID" value="CAL1127312.1"/>
    <property type="molecule type" value="Genomic_DNA"/>
</dbReference>
<dbReference type="Proteomes" id="UP001152797">
    <property type="component" value="Unassembled WGS sequence"/>
</dbReference>
<comment type="caution">
    <text evidence="11">The sequence shown here is derived from an EMBL/GenBank/DDBJ whole genome shotgun (WGS) entry which is preliminary data.</text>
</comment>
<evidence type="ECO:0000313" key="12">
    <source>
        <dbReference type="EMBL" id="CAL1127312.1"/>
    </source>
</evidence>
<evidence type="ECO:0000313" key="13">
    <source>
        <dbReference type="Proteomes" id="UP001152797"/>
    </source>
</evidence>
<dbReference type="Pfam" id="PF22782">
    <property type="entry name" value="SDE2"/>
    <property type="match status" value="1"/>
</dbReference>
<name>A0A9P1BIB1_9DINO</name>
<protein>
    <recommendedName>
        <fullName evidence="10">SDE2-like domain-containing protein</fullName>
    </recommendedName>
</protein>
<evidence type="ECO:0000256" key="5">
    <source>
        <dbReference type="ARBA" id="ARBA00022664"/>
    </source>
</evidence>
<evidence type="ECO:0000256" key="9">
    <source>
        <dbReference type="SAM" id="MobiDB-lite"/>
    </source>
</evidence>
<feature type="compositionally biased region" description="Polar residues" evidence="9">
    <location>
        <begin position="235"/>
        <end position="250"/>
    </location>
</feature>
<dbReference type="PANTHER" id="PTHR12786:SF1">
    <property type="entry name" value="SPLICING REGULATOR SDE2"/>
    <property type="match status" value="1"/>
</dbReference>
<dbReference type="GO" id="GO:0008380">
    <property type="term" value="P:RNA splicing"/>
    <property type="evidence" value="ECO:0007669"/>
    <property type="project" value="UniProtKB-KW"/>
</dbReference>
<reference evidence="11" key="1">
    <citation type="submission" date="2022-10" db="EMBL/GenBank/DDBJ databases">
        <authorList>
            <person name="Chen Y."/>
            <person name="Dougan E. K."/>
            <person name="Chan C."/>
            <person name="Rhodes N."/>
            <person name="Thang M."/>
        </authorList>
    </citation>
    <scope>NUCLEOTIDE SEQUENCE</scope>
</reference>
<dbReference type="GO" id="GO:0005737">
    <property type="term" value="C:cytoplasm"/>
    <property type="evidence" value="ECO:0007669"/>
    <property type="project" value="UniProtKB-SubCell"/>
</dbReference>
<keyword evidence="7" id="KW-0539">Nucleus</keyword>
<dbReference type="PANTHER" id="PTHR12786">
    <property type="entry name" value="SPLICING FACTOR SF3A-RELATED"/>
    <property type="match status" value="1"/>
</dbReference>
<evidence type="ECO:0000256" key="1">
    <source>
        <dbReference type="ARBA" id="ARBA00004123"/>
    </source>
</evidence>
<evidence type="ECO:0000256" key="6">
    <source>
        <dbReference type="ARBA" id="ARBA00023187"/>
    </source>
</evidence>
<reference evidence="12" key="2">
    <citation type="submission" date="2024-04" db="EMBL/GenBank/DDBJ databases">
        <authorList>
            <person name="Chen Y."/>
            <person name="Shah S."/>
            <person name="Dougan E. K."/>
            <person name="Thang M."/>
            <person name="Chan C."/>
        </authorList>
    </citation>
    <scope>NUCLEOTIDE SEQUENCE [LARGE SCALE GENOMIC DNA]</scope>
</reference>
<dbReference type="GO" id="GO:0005634">
    <property type="term" value="C:nucleus"/>
    <property type="evidence" value="ECO:0007669"/>
    <property type="project" value="UniProtKB-SubCell"/>
</dbReference>
<feature type="compositionally biased region" description="Acidic residues" evidence="9">
    <location>
        <begin position="280"/>
        <end position="291"/>
    </location>
</feature>
<keyword evidence="5" id="KW-0507">mRNA processing</keyword>
<feature type="compositionally biased region" description="Basic and acidic residues" evidence="9">
    <location>
        <begin position="225"/>
        <end position="234"/>
    </location>
</feature>
<accession>A0A9P1BIB1</accession>
<evidence type="ECO:0000313" key="11">
    <source>
        <dbReference type="EMBL" id="CAI3973937.1"/>
    </source>
</evidence>
<evidence type="ECO:0000256" key="4">
    <source>
        <dbReference type="ARBA" id="ARBA00022490"/>
    </source>
</evidence>
<evidence type="ECO:0000256" key="3">
    <source>
        <dbReference type="ARBA" id="ARBA00008726"/>
    </source>
</evidence>
<dbReference type="EMBL" id="CAMXCT030000109">
    <property type="protein sequence ID" value="CAL4761249.1"/>
    <property type="molecule type" value="Genomic_DNA"/>
</dbReference>
<gene>
    <name evidence="11" type="ORF">C1SCF055_LOCUS2381</name>
</gene>
<dbReference type="AlphaFoldDB" id="A0A9P1BIB1"/>
<keyword evidence="4" id="KW-0963">Cytoplasm</keyword>
<keyword evidence="6" id="KW-0508">mRNA splicing</keyword>
<dbReference type="EMBL" id="CAMXCT010000109">
    <property type="protein sequence ID" value="CAI3973937.1"/>
    <property type="molecule type" value="Genomic_DNA"/>
</dbReference>
<evidence type="ECO:0000256" key="8">
    <source>
        <dbReference type="ARBA" id="ARBA00023306"/>
    </source>
</evidence>
<evidence type="ECO:0000256" key="2">
    <source>
        <dbReference type="ARBA" id="ARBA00004496"/>
    </source>
</evidence>
<organism evidence="11">
    <name type="scientific">Cladocopium goreaui</name>
    <dbReference type="NCBI Taxonomy" id="2562237"/>
    <lineage>
        <taxon>Eukaryota</taxon>
        <taxon>Sar</taxon>
        <taxon>Alveolata</taxon>
        <taxon>Dinophyceae</taxon>
        <taxon>Suessiales</taxon>
        <taxon>Symbiodiniaceae</taxon>
        <taxon>Cladocopium</taxon>
    </lineage>
</organism>
<dbReference type="InterPro" id="IPR051421">
    <property type="entry name" value="RNA_Proc_DNA_Dmg_Regulator"/>
</dbReference>
<feature type="domain" description="SDE2-like" evidence="10">
    <location>
        <begin position="126"/>
        <end position="179"/>
    </location>
</feature>
<dbReference type="GO" id="GO:0006397">
    <property type="term" value="P:mRNA processing"/>
    <property type="evidence" value="ECO:0007669"/>
    <property type="project" value="UniProtKB-KW"/>
</dbReference>
<dbReference type="InterPro" id="IPR053822">
    <property type="entry name" value="SDE2-like_dom"/>
</dbReference>
<comment type="subcellular location">
    <subcellularLocation>
        <location evidence="2">Cytoplasm</location>
    </subcellularLocation>
    <subcellularLocation>
        <location evidence="1">Nucleus</location>
    </subcellularLocation>
</comment>
<feature type="compositionally biased region" description="Basic and acidic residues" evidence="9">
    <location>
        <begin position="251"/>
        <end position="264"/>
    </location>
</feature>
<dbReference type="OrthoDB" id="440507at2759"/>
<evidence type="ECO:0000259" key="10">
    <source>
        <dbReference type="Pfam" id="PF22782"/>
    </source>
</evidence>
<comment type="similarity">
    <text evidence="3">Belongs to the SDE2 family.</text>
</comment>
<proteinExistence type="inferred from homology"/>
<keyword evidence="13" id="KW-1185">Reference proteome</keyword>